<dbReference type="InterPro" id="IPR029063">
    <property type="entry name" value="SAM-dependent_MTases_sf"/>
</dbReference>
<keyword evidence="8" id="KW-1185">Reference proteome</keyword>
<sequence>MTTNLPFPISMKLILSSFASLVAITLFFITTTNFSPSSFQPAPENTLQISNSSTGTESRSAESTSCGKIPPSLADALVHYAASNVTPQQTHSEISVTKKVLEKKSPCNFLVFGLGLDSLMWASLNHGGRTIFLEEDESWIRQIAEKFPSLESYHVRYETKVRDATALMLTARDREECRRVSTDLRVSECELALKSLPDVVYETEWDLIMVDAPTGFHEDAPGRMTAIYTAGMIARIRKEEGETTAIFVHDVDRTVEDEFSMTFLCRDYMTVQQGRLRHFTVPSHRNSGVSGGNFCP</sequence>
<evidence type="ECO:0000256" key="5">
    <source>
        <dbReference type="ARBA" id="ARBA00023136"/>
    </source>
</evidence>
<proteinExistence type="predicted"/>
<dbReference type="GO" id="GO:0045492">
    <property type="term" value="P:xylan biosynthetic process"/>
    <property type="evidence" value="ECO:0007669"/>
    <property type="project" value="InterPro"/>
</dbReference>
<dbReference type="PANTHER" id="PTHR31444">
    <property type="entry name" value="OS11G0490100 PROTEIN"/>
    <property type="match status" value="1"/>
</dbReference>
<accession>A0AAU9SJL6</accession>
<dbReference type="NCBIfam" id="TIGR01627">
    <property type="entry name" value="A_thal_3515"/>
    <property type="match status" value="1"/>
</dbReference>
<dbReference type="InterPro" id="IPR006514">
    <property type="entry name" value="IRX15/GXM/AGM"/>
</dbReference>
<evidence type="ECO:0000256" key="3">
    <source>
        <dbReference type="ARBA" id="ARBA00022989"/>
    </source>
</evidence>
<evidence type="ECO:0000256" key="2">
    <source>
        <dbReference type="ARBA" id="ARBA00022692"/>
    </source>
</evidence>
<dbReference type="AlphaFoldDB" id="A0AAU9SJL6"/>
<evidence type="ECO:0000313" key="8">
    <source>
        <dbReference type="Proteomes" id="UP000836841"/>
    </source>
</evidence>
<evidence type="ECO:0000256" key="1">
    <source>
        <dbReference type="ARBA" id="ARBA00004194"/>
    </source>
</evidence>
<organism evidence="7 8">
    <name type="scientific">Thlaspi arvense</name>
    <name type="common">Field penny-cress</name>
    <dbReference type="NCBI Taxonomy" id="13288"/>
    <lineage>
        <taxon>Eukaryota</taxon>
        <taxon>Viridiplantae</taxon>
        <taxon>Streptophyta</taxon>
        <taxon>Embryophyta</taxon>
        <taxon>Tracheophyta</taxon>
        <taxon>Spermatophyta</taxon>
        <taxon>Magnoliopsida</taxon>
        <taxon>eudicotyledons</taxon>
        <taxon>Gunneridae</taxon>
        <taxon>Pentapetalae</taxon>
        <taxon>rosids</taxon>
        <taxon>malvids</taxon>
        <taxon>Brassicales</taxon>
        <taxon>Brassicaceae</taxon>
        <taxon>Thlaspideae</taxon>
        <taxon>Thlaspi</taxon>
    </lineage>
</organism>
<comment type="subcellular location">
    <subcellularLocation>
        <location evidence="1">Golgi apparatus membrane</location>
        <topology evidence="1">Single-pass membrane protein</topology>
    </subcellularLocation>
</comment>
<feature type="region of interest" description="Disordered" evidence="6">
    <location>
        <begin position="39"/>
        <end position="65"/>
    </location>
</feature>
<reference evidence="7 8" key="1">
    <citation type="submission" date="2022-03" db="EMBL/GenBank/DDBJ databases">
        <authorList>
            <person name="Nunn A."/>
            <person name="Chopra R."/>
            <person name="Nunn A."/>
            <person name="Contreras Garrido A."/>
        </authorList>
    </citation>
    <scope>NUCLEOTIDE SEQUENCE [LARGE SCALE GENOMIC DNA]</scope>
</reference>
<evidence type="ECO:0008006" key="9">
    <source>
        <dbReference type="Google" id="ProtNLM"/>
    </source>
</evidence>
<dbReference type="Pfam" id="PF21729">
    <property type="entry name" value="IRX15_IRX15L_GXM"/>
    <property type="match status" value="1"/>
</dbReference>
<dbReference type="GO" id="GO:0000139">
    <property type="term" value="C:Golgi membrane"/>
    <property type="evidence" value="ECO:0007669"/>
    <property type="project" value="UniProtKB-SubCell"/>
</dbReference>
<dbReference type="EMBL" id="OU466861">
    <property type="protein sequence ID" value="CAH2066781.1"/>
    <property type="molecule type" value="Genomic_DNA"/>
</dbReference>
<gene>
    <name evidence="7" type="ORF">TAV2_LOCUS16290</name>
</gene>
<keyword evidence="3" id="KW-1133">Transmembrane helix</keyword>
<protein>
    <recommendedName>
        <fullName evidence="9">Polysaccharide biosynthesis domain-containing protein</fullName>
    </recommendedName>
</protein>
<dbReference type="Proteomes" id="UP000836841">
    <property type="component" value="Chromosome 5"/>
</dbReference>
<keyword evidence="4" id="KW-0333">Golgi apparatus</keyword>
<evidence type="ECO:0000313" key="7">
    <source>
        <dbReference type="EMBL" id="CAH2066781.1"/>
    </source>
</evidence>
<evidence type="ECO:0000256" key="6">
    <source>
        <dbReference type="SAM" id="MobiDB-lite"/>
    </source>
</evidence>
<dbReference type="Gene3D" id="3.40.50.150">
    <property type="entry name" value="Vaccinia Virus protein VP39"/>
    <property type="match status" value="1"/>
</dbReference>
<name>A0AAU9SJL6_THLAR</name>
<keyword evidence="2" id="KW-0812">Transmembrane</keyword>
<keyword evidence="5" id="KW-0472">Membrane</keyword>
<evidence type="ECO:0000256" key="4">
    <source>
        <dbReference type="ARBA" id="ARBA00023034"/>
    </source>
</evidence>